<accession>A0A1B7NJU8</accession>
<dbReference type="STRING" id="1658172.A0A1B7NJU8"/>
<feature type="compositionally biased region" description="Low complexity" evidence="1">
    <location>
        <begin position="134"/>
        <end position="185"/>
    </location>
</feature>
<reference evidence="2 3" key="1">
    <citation type="submission" date="2015-07" db="EMBL/GenBank/DDBJ databases">
        <title>Emmonsia species relationships and genome sequence.</title>
        <authorList>
            <person name="Cuomo C.A."/>
            <person name="Schwartz I.S."/>
            <person name="Kenyon C."/>
            <person name="de Hoog G.S."/>
            <person name="Govender N.P."/>
            <person name="Botha A."/>
            <person name="Moreno L."/>
            <person name="de Vries M."/>
            <person name="Munoz J.F."/>
            <person name="Stielow J.B."/>
        </authorList>
    </citation>
    <scope>NUCLEOTIDE SEQUENCE [LARGE SCALE GENOMIC DNA]</scope>
    <source>
        <strain evidence="2 3">CBS 136260</strain>
    </source>
</reference>
<organism evidence="2 3">
    <name type="scientific">Emergomyces africanus</name>
    <dbReference type="NCBI Taxonomy" id="1955775"/>
    <lineage>
        <taxon>Eukaryota</taxon>
        <taxon>Fungi</taxon>
        <taxon>Dikarya</taxon>
        <taxon>Ascomycota</taxon>
        <taxon>Pezizomycotina</taxon>
        <taxon>Eurotiomycetes</taxon>
        <taxon>Eurotiomycetidae</taxon>
        <taxon>Onygenales</taxon>
        <taxon>Ajellomycetaceae</taxon>
        <taxon>Emergomyces</taxon>
    </lineage>
</organism>
<dbReference type="AlphaFoldDB" id="A0A1B7NJU8"/>
<name>A0A1B7NJU8_9EURO</name>
<evidence type="ECO:0000313" key="3">
    <source>
        <dbReference type="Proteomes" id="UP000091918"/>
    </source>
</evidence>
<feature type="compositionally biased region" description="Basic and acidic residues" evidence="1">
    <location>
        <begin position="88"/>
        <end position="98"/>
    </location>
</feature>
<feature type="region of interest" description="Disordered" evidence="1">
    <location>
        <begin position="86"/>
        <end position="201"/>
    </location>
</feature>
<dbReference type="Proteomes" id="UP000091918">
    <property type="component" value="Unassembled WGS sequence"/>
</dbReference>
<dbReference type="OrthoDB" id="5427833at2759"/>
<gene>
    <name evidence="2" type="ORF">ACJ72_08622</name>
</gene>
<keyword evidence="3" id="KW-1185">Reference proteome</keyword>
<feature type="compositionally biased region" description="Polar residues" evidence="1">
    <location>
        <begin position="186"/>
        <end position="196"/>
    </location>
</feature>
<dbReference type="EMBL" id="LGUA01003443">
    <property type="protein sequence ID" value="OAX77083.1"/>
    <property type="molecule type" value="Genomic_DNA"/>
</dbReference>
<comment type="caution">
    <text evidence="2">The sequence shown here is derived from an EMBL/GenBank/DDBJ whole genome shotgun (WGS) entry which is preliminary data.</text>
</comment>
<evidence type="ECO:0000313" key="2">
    <source>
        <dbReference type="EMBL" id="OAX77083.1"/>
    </source>
</evidence>
<protein>
    <submittedName>
        <fullName evidence="2">Uncharacterized protein</fullName>
    </submittedName>
</protein>
<evidence type="ECO:0000256" key="1">
    <source>
        <dbReference type="SAM" id="MobiDB-lite"/>
    </source>
</evidence>
<proteinExistence type="predicted"/>
<sequence>MAVSLHQIQPIISFPPSCTRAYSTNISGCVVSDFINRGSCSPECIEGLETLSRSLNMACVGSRAFSRSLIGLFFQGLGVQTLCPNARGGREGGRREGGGEIQSPTRSNPPDISRSTKTRRPPPTHTQPAQTEDPSTGTPLPTQSSTTSTSTSHESTNTRSTFTTSDPHTTTSPPLSTTASDPATTQTKLNPFTTRSIDPEKDPFGGFGNAFDIIAPNRAATTGQSRKMAIGFAASAVLFSIQLAWQ</sequence>
<feature type="compositionally biased region" description="Polar residues" evidence="1">
    <location>
        <begin position="102"/>
        <end position="115"/>
    </location>
</feature>